<dbReference type="SUPFAM" id="SSF48452">
    <property type="entry name" value="TPR-like"/>
    <property type="match status" value="1"/>
</dbReference>
<dbReference type="InterPro" id="IPR016032">
    <property type="entry name" value="Sig_transdc_resp-reg_C-effctor"/>
</dbReference>
<dbReference type="CDD" id="cd00383">
    <property type="entry name" value="trans_reg_C"/>
    <property type="match status" value="1"/>
</dbReference>
<dbReference type="Pfam" id="PF00486">
    <property type="entry name" value="Trans_reg_C"/>
    <property type="match status" value="1"/>
</dbReference>
<dbReference type="InterPro" id="IPR036388">
    <property type="entry name" value="WH-like_DNA-bd_sf"/>
</dbReference>
<reference evidence="4 5" key="1">
    <citation type="submission" date="2015-11" db="EMBL/GenBank/DDBJ databases">
        <title>Draft Genome Sequence of the Strain BR 10423 (Rhizobium sp.) isolated from nodules of Mimosa pudica.</title>
        <authorList>
            <person name="Barauna A.C."/>
            <person name="Zilli J.E."/>
            <person name="Simoes-Araujo J.L."/>
            <person name="Reis V.M."/>
            <person name="James E.K."/>
            <person name="Reis F.B.Jr."/>
            <person name="Rouws L.F."/>
            <person name="Passos S.R."/>
            <person name="Gois S.R."/>
        </authorList>
    </citation>
    <scope>NUCLEOTIDE SEQUENCE [LARGE SCALE GENOMIC DNA]</scope>
    <source>
        <strain evidence="4 5">BR10423</strain>
    </source>
</reference>
<dbReference type="InterPro" id="IPR027417">
    <property type="entry name" value="P-loop_NTPase"/>
</dbReference>
<dbReference type="SUPFAM" id="SSF46894">
    <property type="entry name" value="C-terminal effector domain of the bipartite response regulators"/>
    <property type="match status" value="1"/>
</dbReference>
<evidence type="ECO:0000256" key="2">
    <source>
        <dbReference type="PROSITE-ProRule" id="PRU01091"/>
    </source>
</evidence>
<dbReference type="SUPFAM" id="SSF52540">
    <property type="entry name" value="P-loop containing nucleoside triphosphate hydrolases"/>
    <property type="match status" value="1"/>
</dbReference>
<dbReference type="Gene3D" id="1.25.40.10">
    <property type="entry name" value="Tetratricopeptide repeat domain"/>
    <property type="match status" value="1"/>
</dbReference>
<comment type="caution">
    <text evidence="4">The sequence shown here is derived from an EMBL/GenBank/DDBJ whole genome shotgun (WGS) entry which is preliminary data.</text>
</comment>
<dbReference type="InterPro" id="IPR003593">
    <property type="entry name" value="AAA+_ATPase"/>
</dbReference>
<dbReference type="Pfam" id="PF25872">
    <property type="entry name" value="HTH_77"/>
    <property type="match status" value="1"/>
</dbReference>
<dbReference type="SMART" id="SM00862">
    <property type="entry name" value="Trans_reg_C"/>
    <property type="match status" value="1"/>
</dbReference>
<dbReference type="GO" id="GO:0000160">
    <property type="term" value="P:phosphorelay signal transduction system"/>
    <property type="evidence" value="ECO:0007669"/>
    <property type="project" value="InterPro"/>
</dbReference>
<evidence type="ECO:0000259" key="3">
    <source>
        <dbReference type="PROSITE" id="PS51755"/>
    </source>
</evidence>
<dbReference type="InterPro" id="IPR001867">
    <property type="entry name" value="OmpR/PhoB-type_DNA-bd"/>
</dbReference>
<dbReference type="EMBL" id="LNCD01000139">
    <property type="protein sequence ID" value="KWV41653.1"/>
    <property type="molecule type" value="Genomic_DNA"/>
</dbReference>
<dbReference type="Proteomes" id="UP000068164">
    <property type="component" value="Unassembled WGS sequence"/>
</dbReference>
<dbReference type="PROSITE" id="PS51755">
    <property type="entry name" value="OMPR_PHOB"/>
    <property type="match status" value="1"/>
</dbReference>
<protein>
    <submittedName>
        <fullName evidence="4">LuxR family transcriptional regulator</fullName>
    </submittedName>
</protein>
<evidence type="ECO:0000313" key="5">
    <source>
        <dbReference type="Proteomes" id="UP000068164"/>
    </source>
</evidence>
<dbReference type="InterPro" id="IPR011990">
    <property type="entry name" value="TPR-like_helical_dom_sf"/>
</dbReference>
<evidence type="ECO:0000256" key="1">
    <source>
        <dbReference type="ARBA" id="ARBA00023125"/>
    </source>
</evidence>
<dbReference type="Gene3D" id="3.40.50.300">
    <property type="entry name" value="P-loop containing nucleotide triphosphate hydrolases"/>
    <property type="match status" value="1"/>
</dbReference>
<dbReference type="GO" id="GO:0003677">
    <property type="term" value="F:DNA binding"/>
    <property type="evidence" value="ECO:0007669"/>
    <property type="project" value="UniProtKB-UniRule"/>
</dbReference>
<dbReference type="PANTHER" id="PTHR47691:SF3">
    <property type="entry name" value="HTH-TYPE TRANSCRIPTIONAL REGULATOR RV0890C-RELATED"/>
    <property type="match status" value="1"/>
</dbReference>
<proteinExistence type="predicted"/>
<dbReference type="Gene3D" id="1.10.10.10">
    <property type="entry name" value="Winged helix-like DNA-binding domain superfamily/Winged helix DNA-binding domain"/>
    <property type="match status" value="1"/>
</dbReference>
<organism evidence="4 5">
    <name type="scientific">Rhizobium altiplani</name>
    <dbReference type="NCBI Taxonomy" id="1864509"/>
    <lineage>
        <taxon>Bacteria</taxon>
        <taxon>Pseudomonadati</taxon>
        <taxon>Pseudomonadota</taxon>
        <taxon>Alphaproteobacteria</taxon>
        <taxon>Hyphomicrobiales</taxon>
        <taxon>Rhizobiaceae</taxon>
        <taxon>Rhizobium/Agrobacterium group</taxon>
        <taxon>Rhizobium</taxon>
    </lineage>
</organism>
<name>A0A109J3G1_9HYPH</name>
<dbReference type="SMART" id="SM00382">
    <property type="entry name" value="AAA"/>
    <property type="match status" value="1"/>
</dbReference>
<dbReference type="PANTHER" id="PTHR47691">
    <property type="entry name" value="REGULATOR-RELATED"/>
    <property type="match status" value="1"/>
</dbReference>
<gene>
    <name evidence="4" type="ORF">AS026_23075</name>
</gene>
<keyword evidence="1 2" id="KW-0238">DNA-binding</keyword>
<dbReference type="GO" id="GO:0006355">
    <property type="term" value="P:regulation of DNA-templated transcription"/>
    <property type="evidence" value="ECO:0007669"/>
    <property type="project" value="InterPro"/>
</dbReference>
<dbReference type="OrthoDB" id="4473689at2"/>
<keyword evidence="5" id="KW-1185">Reference proteome</keyword>
<feature type="DNA-binding region" description="OmpR/PhoB-type" evidence="2">
    <location>
        <begin position="6"/>
        <end position="101"/>
    </location>
</feature>
<evidence type="ECO:0000313" key="4">
    <source>
        <dbReference type="EMBL" id="KWV41653.1"/>
    </source>
</evidence>
<dbReference type="InterPro" id="IPR058852">
    <property type="entry name" value="HTH_77"/>
</dbReference>
<accession>A0A109J3G1</accession>
<feature type="domain" description="OmpR/PhoB-type" evidence="3">
    <location>
        <begin position="6"/>
        <end position="101"/>
    </location>
</feature>
<dbReference type="RefSeq" id="WP_062375470.1">
    <property type="nucleotide sequence ID" value="NZ_LNCD01000139.1"/>
</dbReference>
<sequence length="942" mass="102868">MGQIERGLFEFCGWEMDLAKRELRALGAPVPIGSRAFDILEVLVVAGGDAVSKENLMRRVWPGIVVEENTLQVHISAIRKALGKDRNLLKTISGRGYRLLGNWKSGAPSLNGAAPSVKTHSADARYVSKIPASISDLIGRENAVAELLTLASAYRVVTLTGPGGIGKTVLASEIARSLLPSVEGDAFFIELVSLQDPNLVPTTLAQTLDLQLQGDEISAQVVARCIGGRTMLLVVDNCEHVIDAAAAMIEALVRTCPNVTVLATSRELLRIEGEFAYRVPPLEVPAREEATSALEHSAIQLFVARARALQRDFADDTEKLLAIAGICRHLDGIPLAIEFAAARAATLGIEQIAGRLDDRFVLLTGGRRTALPRHQTLRATLDWSYQLLPDAERELLCSLATFPGGFTLDAAVAVSGDGEAETALVISNLVSKSLIAFDGFDAAPRWRLLETVRVYSLEKLGARDEFRRTMSRVTKYFLKLFKPFSEERSLQTALDNIGRYRKETDNVRAALRWAFSETGDGVLGAKLAAASSDFWTAISLVSEAGDWAERALESIGEENGSRTEMVLRCALGYALIYTQGMNERGKEVLTGALALARDLNDYDYRQRLTCALWLFSARSAELSDALAYAREYEGAVEEHDMRGRATASWLVGIPQTYQALHQEAGERLEWAATHYPLVNRRTDLLRLEADVRTSSLAHNTVNLIAGGRLDAAILTAEVAIQEARETRQPFVLCVALAWSASFVSLTLNDLDRAQEWGEELLAEASKHGLRPFQAAGLCIKGSLAYRTGSPAEGIEALRTGLVELRSGAYLLFYPFYLCESAAALQSMGRFNEALNEVANALLFSEEKGYRWMVPEILRRKAEVLKAQGSSETSLIEGLFQQAMAEAAKQGALYWELNAGVSLGAFRQASVPSVLLPVYRRFTEGFSSPRLLEAKALIEASAV</sequence>
<dbReference type="AlphaFoldDB" id="A0A109J3G1"/>